<accession>A0A9Q9Z4F7</accession>
<sequence length="276" mass="31683">MSSFRQRGVCVCACVRACDRWVEQQCKAGLVSHCGGWRSIERRRNVAPASVCVKSRWRRMMMMEESDSIPCTAEDGLLSSWRWNRTARDQVQIKQKIRDLPGLLKHGLNLRKKSQSPDTIPRTQHRGHTQTQDVFSEFFPALDACVEKCLSVSWTVSSKRQRSHLARIIRRRYVGCGSWSSGFGSHVCHLWSVQCRLMASRVWQVLLELGILHSVDQRLGFEEGRLQTHINQFLVSRLCDAQGCEKKFVTRDGMAERCPFFCCSASPYVQFRVVSP</sequence>
<name>A0A9Q9Z4F7_CYPCA</name>
<dbReference type="RefSeq" id="XP_042631848.1">
    <property type="nucleotide sequence ID" value="XM_042775914.1"/>
</dbReference>
<dbReference type="KEGG" id="ccar:109109180"/>
<dbReference type="Proteomes" id="UP001155660">
    <property type="component" value="Chromosome A19"/>
</dbReference>
<reference evidence="1" key="1">
    <citation type="submission" date="2025-08" db="UniProtKB">
        <authorList>
            <consortium name="RefSeq"/>
        </authorList>
    </citation>
    <scope>IDENTIFICATION</scope>
    <source>
        <tissue evidence="1">Muscle</tissue>
    </source>
</reference>
<dbReference type="GeneID" id="109109180"/>
<dbReference type="AlphaFoldDB" id="A0A9Q9Z4F7"/>
<gene>
    <name evidence="1" type="primary">LOC109109180</name>
</gene>
<proteinExistence type="predicted"/>
<organism evidence="1">
    <name type="scientific">Cyprinus carpio</name>
    <name type="common">Common carp</name>
    <dbReference type="NCBI Taxonomy" id="7962"/>
    <lineage>
        <taxon>Eukaryota</taxon>
        <taxon>Metazoa</taxon>
        <taxon>Chordata</taxon>
        <taxon>Craniata</taxon>
        <taxon>Vertebrata</taxon>
        <taxon>Euteleostomi</taxon>
        <taxon>Actinopterygii</taxon>
        <taxon>Neopterygii</taxon>
        <taxon>Teleostei</taxon>
        <taxon>Ostariophysi</taxon>
        <taxon>Cypriniformes</taxon>
        <taxon>Cyprinidae</taxon>
        <taxon>Cyprininae</taxon>
        <taxon>Cyprinus</taxon>
    </lineage>
</organism>
<evidence type="ECO:0000313" key="1">
    <source>
        <dbReference type="RefSeq" id="XP_042631848.1"/>
    </source>
</evidence>
<protein>
    <submittedName>
        <fullName evidence="1">Uncharacterized protein LOC109109180</fullName>
    </submittedName>
</protein>
<dbReference type="OrthoDB" id="21144at2759"/>